<dbReference type="Pfam" id="PF01904">
    <property type="entry name" value="DUF72"/>
    <property type="match status" value="1"/>
</dbReference>
<evidence type="ECO:0000313" key="1">
    <source>
        <dbReference type="EMBL" id="SFQ32150.1"/>
    </source>
</evidence>
<proteinExistence type="predicted"/>
<evidence type="ECO:0000313" key="2">
    <source>
        <dbReference type="Proteomes" id="UP000199306"/>
    </source>
</evidence>
<accession>A0A1I5XJP0</accession>
<dbReference type="AlphaFoldDB" id="A0A1I5XJP0"/>
<dbReference type="InterPro" id="IPR002763">
    <property type="entry name" value="DUF72"/>
</dbReference>
<sequence>MEFGRVPKENLKTIDFALKSDNSLNARVLSEVKSRNEQVHSENEWKPNVYVGCPEWSITEWKGKIYPGNAKSPDFLSHYARQFNTIELNLTHYRIPTESDILKWNTQTADGFKFCPKFPQIISHDKKLRNADPETGEFCERVLDLGGKLGSSFLQLSPFFSPRQFPELEKFLRALPARLPVSVEFRHEDWFKNDRIWEETLLMLQSLDMGTVITDVAGRRDVVHQGLSNSSIMLRWVGNDHESDYDRIDAWIHRLKQWVAEGLQDIYIFVHISDNILAPELCHYWIKKLNAELQLSLKEPVFFPKTDQLSLF</sequence>
<reference evidence="1 2" key="1">
    <citation type="submission" date="2016-10" db="EMBL/GenBank/DDBJ databases">
        <authorList>
            <person name="de Groot N.N."/>
        </authorList>
    </citation>
    <scope>NUCLEOTIDE SEQUENCE [LARGE SCALE GENOMIC DNA]</scope>
    <source>
        <strain evidence="2">E92,LMG 26720,CCM 7988</strain>
    </source>
</reference>
<keyword evidence="2" id="KW-1185">Reference proteome</keyword>
<dbReference type="Proteomes" id="UP000199306">
    <property type="component" value="Unassembled WGS sequence"/>
</dbReference>
<name>A0A1I5XJP0_9BACT</name>
<dbReference type="PANTHER" id="PTHR30348">
    <property type="entry name" value="UNCHARACTERIZED PROTEIN YECE"/>
    <property type="match status" value="1"/>
</dbReference>
<organism evidence="1 2">
    <name type="scientific">Pseudarcicella hirudinis</name>
    <dbReference type="NCBI Taxonomy" id="1079859"/>
    <lineage>
        <taxon>Bacteria</taxon>
        <taxon>Pseudomonadati</taxon>
        <taxon>Bacteroidota</taxon>
        <taxon>Cytophagia</taxon>
        <taxon>Cytophagales</taxon>
        <taxon>Flectobacillaceae</taxon>
        <taxon>Pseudarcicella</taxon>
    </lineage>
</organism>
<dbReference type="OrthoDB" id="9780310at2"/>
<dbReference type="Gene3D" id="3.20.20.410">
    <property type="entry name" value="Protein of unknown function UPF0759"/>
    <property type="match status" value="1"/>
</dbReference>
<dbReference type="RefSeq" id="WP_092019122.1">
    <property type="nucleotide sequence ID" value="NZ_JBHLXN010000001.1"/>
</dbReference>
<gene>
    <name evidence="1" type="ORF">SAMN04515674_11516</name>
</gene>
<dbReference type="PANTHER" id="PTHR30348:SF9">
    <property type="entry name" value="UPF0759 PROTEIN YECE"/>
    <property type="match status" value="1"/>
</dbReference>
<dbReference type="SUPFAM" id="SSF117396">
    <property type="entry name" value="TM1631-like"/>
    <property type="match status" value="1"/>
</dbReference>
<dbReference type="InterPro" id="IPR036520">
    <property type="entry name" value="UPF0759_sf"/>
</dbReference>
<dbReference type="EMBL" id="FOXH01000015">
    <property type="protein sequence ID" value="SFQ32150.1"/>
    <property type="molecule type" value="Genomic_DNA"/>
</dbReference>
<protein>
    <submittedName>
        <fullName evidence="1">Uncharacterized conserved protein YecE, DUF72 family</fullName>
    </submittedName>
</protein>
<dbReference type="STRING" id="1079859.SAMN04515674_11516"/>